<dbReference type="OrthoDB" id="2788229at2759"/>
<reference evidence="1 2" key="1">
    <citation type="submission" date="2014-04" db="EMBL/GenBank/DDBJ databases">
        <authorList>
            <consortium name="DOE Joint Genome Institute"/>
            <person name="Kuo A."/>
            <person name="Gay G."/>
            <person name="Dore J."/>
            <person name="Kohler A."/>
            <person name="Nagy L.G."/>
            <person name="Floudas D."/>
            <person name="Copeland A."/>
            <person name="Barry K.W."/>
            <person name="Cichocki N."/>
            <person name="Veneault-Fourrey C."/>
            <person name="LaButti K."/>
            <person name="Lindquist E.A."/>
            <person name="Lipzen A."/>
            <person name="Lundell T."/>
            <person name="Morin E."/>
            <person name="Murat C."/>
            <person name="Sun H."/>
            <person name="Tunlid A."/>
            <person name="Henrissat B."/>
            <person name="Grigoriev I.V."/>
            <person name="Hibbett D.S."/>
            <person name="Martin F."/>
            <person name="Nordberg H.P."/>
            <person name="Cantor M.N."/>
            <person name="Hua S.X."/>
        </authorList>
    </citation>
    <scope>NUCLEOTIDE SEQUENCE [LARGE SCALE GENOMIC DNA]</scope>
    <source>
        <strain evidence="2">h7</strain>
    </source>
</reference>
<keyword evidence="2" id="KW-1185">Reference proteome</keyword>
<dbReference type="EMBL" id="KN831775">
    <property type="protein sequence ID" value="KIM43736.1"/>
    <property type="molecule type" value="Genomic_DNA"/>
</dbReference>
<proteinExistence type="predicted"/>
<evidence type="ECO:0000313" key="2">
    <source>
        <dbReference type="Proteomes" id="UP000053424"/>
    </source>
</evidence>
<gene>
    <name evidence="1" type="ORF">M413DRAFT_387661</name>
</gene>
<organism evidence="1 2">
    <name type="scientific">Hebeloma cylindrosporum</name>
    <dbReference type="NCBI Taxonomy" id="76867"/>
    <lineage>
        <taxon>Eukaryota</taxon>
        <taxon>Fungi</taxon>
        <taxon>Dikarya</taxon>
        <taxon>Basidiomycota</taxon>
        <taxon>Agaricomycotina</taxon>
        <taxon>Agaricomycetes</taxon>
        <taxon>Agaricomycetidae</taxon>
        <taxon>Agaricales</taxon>
        <taxon>Agaricineae</taxon>
        <taxon>Hymenogastraceae</taxon>
        <taxon>Hebeloma</taxon>
    </lineage>
</organism>
<evidence type="ECO:0000313" key="1">
    <source>
        <dbReference type="EMBL" id="KIM43736.1"/>
    </source>
</evidence>
<name>A0A0C3CJ44_HEBCY</name>
<evidence type="ECO:0008006" key="3">
    <source>
        <dbReference type="Google" id="ProtNLM"/>
    </source>
</evidence>
<accession>A0A0C3CJ44</accession>
<dbReference type="Proteomes" id="UP000053424">
    <property type="component" value="Unassembled WGS sequence"/>
</dbReference>
<sequence length="53" mass="5944">MLPFEIEETILDLLAQDDKGHSALKTCSLVCQAFLPICRKHVFGTIVLGSDYY</sequence>
<reference evidence="2" key="2">
    <citation type="submission" date="2015-01" db="EMBL/GenBank/DDBJ databases">
        <title>Evolutionary Origins and Diversification of the Mycorrhizal Mutualists.</title>
        <authorList>
            <consortium name="DOE Joint Genome Institute"/>
            <consortium name="Mycorrhizal Genomics Consortium"/>
            <person name="Kohler A."/>
            <person name="Kuo A."/>
            <person name="Nagy L.G."/>
            <person name="Floudas D."/>
            <person name="Copeland A."/>
            <person name="Barry K.W."/>
            <person name="Cichocki N."/>
            <person name="Veneault-Fourrey C."/>
            <person name="LaButti K."/>
            <person name="Lindquist E.A."/>
            <person name="Lipzen A."/>
            <person name="Lundell T."/>
            <person name="Morin E."/>
            <person name="Murat C."/>
            <person name="Riley R."/>
            <person name="Ohm R."/>
            <person name="Sun H."/>
            <person name="Tunlid A."/>
            <person name="Henrissat B."/>
            <person name="Grigoriev I.V."/>
            <person name="Hibbett D.S."/>
            <person name="Martin F."/>
        </authorList>
    </citation>
    <scope>NUCLEOTIDE SEQUENCE [LARGE SCALE GENOMIC DNA]</scope>
    <source>
        <strain evidence="2">h7</strain>
    </source>
</reference>
<dbReference type="HOGENOM" id="CLU_212984_0_0_1"/>
<protein>
    <recommendedName>
        <fullName evidence="3">F-box domain-containing protein</fullName>
    </recommendedName>
</protein>
<dbReference type="AlphaFoldDB" id="A0A0C3CJ44"/>